<dbReference type="AlphaFoldDB" id="A0A3M5P9L5"/>
<comment type="caution">
    <text evidence="2">The sequence shown here is derived from an EMBL/GenBank/DDBJ whole genome shotgun (WGS) entry which is preliminary data.</text>
</comment>
<evidence type="ECO:0000313" key="3">
    <source>
        <dbReference type="Proteomes" id="UP000273854"/>
    </source>
</evidence>
<reference evidence="2 3" key="1">
    <citation type="submission" date="2018-08" db="EMBL/GenBank/DDBJ databases">
        <title>Recombination of ecologically and evolutionarily significant loci maintains genetic cohesion in the Pseudomonas syringae species complex.</title>
        <authorList>
            <person name="Dillon M."/>
            <person name="Thakur S."/>
            <person name="Almeida R.N.D."/>
            <person name="Weir B.S."/>
            <person name="Guttman D.S."/>
        </authorList>
    </citation>
    <scope>NUCLEOTIDE SEQUENCE [LARGE SCALE GENOMIC DNA]</scope>
    <source>
        <strain evidence="2 3">ICMP 19473</strain>
    </source>
</reference>
<name>A0A3M5P9L5_PSEVI</name>
<dbReference type="RefSeq" id="WP_122208495.1">
    <property type="nucleotide sequence ID" value="NZ_JAAMQQ010000010.1"/>
</dbReference>
<keyword evidence="1" id="KW-0175">Coiled coil</keyword>
<protein>
    <submittedName>
        <fullName evidence="2">Binary cytotoxin component</fullName>
    </submittedName>
</protein>
<evidence type="ECO:0000256" key="1">
    <source>
        <dbReference type="SAM" id="Coils"/>
    </source>
</evidence>
<dbReference type="NCBIfam" id="NF033927">
    <property type="entry name" value="alph_xenorhab_B"/>
    <property type="match status" value="1"/>
</dbReference>
<dbReference type="InterPro" id="IPR047760">
    <property type="entry name" value="XaxB-like"/>
</dbReference>
<dbReference type="Proteomes" id="UP000273854">
    <property type="component" value="Unassembled WGS sequence"/>
</dbReference>
<gene>
    <name evidence="2" type="ORF">ALP40_02897</name>
</gene>
<sequence length="337" mass="37196">MNVYVLDVPFSLPRPDLEVVADSRLSIQRQAEALGDLYLPVLTESLGSLLKELSHADRQFLDILTLVPHGMDSEDIQPFMDAITQLKAKPEDAETRAALAEFNAEIDTLLQGKLMSLSEAVSTLDNALVNLDAVHFNDVAHLAGSLDKEVVDARALLSSEETSLTHLQEKEAAAGALITELEGLSFLDKLKPLVVSLEKLAEIDPASPSLGSIKAGIAGVANILNLIDGSLKYDQLLDHRSKLHAQVAEQREKVEQANARLKAQTDNQDQLAVLQSIDGSRERYVLEAGKLRQALQHFLDTERQAAASEIEARAEGFARRIRQLIDYLNDLRRQWRN</sequence>
<organism evidence="2 3">
    <name type="scientific">Pseudomonas viridiflava</name>
    <name type="common">Phytomonas viridiflava</name>
    <dbReference type="NCBI Taxonomy" id="33069"/>
    <lineage>
        <taxon>Bacteria</taxon>
        <taxon>Pseudomonadati</taxon>
        <taxon>Pseudomonadota</taxon>
        <taxon>Gammaproteobacteria</taxon>
        <taxon>Pseudomonadales</taxon>
        <taxon>Pseudomonadaceae</taxon>
        <taxon>Pseudomonas</taxon>
    </lineage>
</organism>
<dbReference type="OrthoDB" id="6859864at2"/>
<dbReference type="EMBL" id="RBTP01000036">
    <property type="protein sequence ID" value="RMT81222.1"/>
    <property type="molecule type" value="Genomic_DNA"/>
</dbReference>
<feature type="coiled-coil region" evidence="1">
    <location>
        <begin position="240"/>
        <end position="267"/>
    </location>
</feature>
<evidence type="ECO:0000313" key="2">
    <source>
        <dbReference type="EMBL" id="RMT81222.1"/>
    </source>
</evidence>
<accession>A0A3M5P9L5</accession>
<proteinExistence type="predicted"/>